<comment type="similarity">
    <text evidence="1">Belongs to the SEC6 family.</text>
</comment>
<name>A0A979EM93_ICTPU</name>
<feature type="compositionally biased region" description="Polar residues" evidence="2">
    <location>
        <begin position="80"/>
        <end position="98"/>
    </location>
</feature>
<organism evidence="3 4">
    <name type="scientific">Ictalurus punctatus</name>
    <name type="common">Channel catfish</name>
    <name type="synonym">Silurus punctatus</name>
    <dbReference type="NCBI Taxonomy" id="7998"/>
    <lineage>
        <taxon>Eukaryota</taxon>
        <taxon>Metazoa</taxon>
        <taxon>Chordata</taxon>
        <taxon>Craniata</taxon>
        <taxon>Vertebrata</taxon>
        <taxon>Euteleostomi</taxon>
        <taxon>Actinopterygii</taxon>
        <taxon>Neopterygii</taxon>
        <taxon>Teleostei</taxon>
        <taxon>Ostariophysi</taxon>
        <taxon>Siluriformes</taxon>
        <taxon>Ictaluridae</taxon>
        <taxon>Ictalurus</taxon>
    </lineage>
</organism>
<dbReference type="AlphaFoldDB" id="A0A979EM93"/>
<reference evidence="3" key="1">
    <citation type="journal article" date="2016" name="Nat. Commun.">
        <title>The channel catfish genome sequence provides insights into the evolution of scale formation in teleosts.</title>
        <authorList>
            <person name="Liu Z."/>
            <person name="Liu S."/>
            <person name="Yao J."/>
            <person name="Bao L."/>
            <person name="Zhang J."/>
            <person name="Li Y."/>
            <person name="Jiang C."/>
            <person name="Sun L."/>
            <person name="Wang R."/>
            <person name="Zhang Y."/>
            <person name="Zhou T."/>
            <person name="Zeng Q."/>
            <person name="Fu Q."/>
            <person name="Gao S."/>
            <person name="Li N."/>
            <person name="Koren S."/>
            <person name="Jiang Y."/>
            <person name="Zimin A."/>
            <person name="Xu P."/>
            <person name="Phillippy A.M."/>
            <person name="Geng X."/>
            <person name="Song L."/>
            <person name="Sun F."/>
            <person name="Li C."/>
            <person name="Wang X."/>
            <person name="Chen A."/>
            <person name="Jin Y."/>
            <person name="Yuan Z."/>
            <person name="Yang Y."/>
            <person name="Tan S."/>
            <person name="Peatman E."/>
            <person name="Lu J."/>
            <person name="Qin Z."/>
            <person name="Dunham R."/>
            <person name="Li Z."/>
            <person name="Sonstegard T."/>
            <person name="Feng J."/>
            <person name="Danzmann R.G."/>
            <person name="Schroeder S."/>
            <person name="Scheffler B."/>
            <person name="Duke M.V."/>
            <person name="Ballard L."/>
            <person name="Kucuktas H."/>
            <person name="Kaltenboeck L."/>
            <person name="Liu H."/>
            <person name="Armbruster J."/>
            <person name="Xie Y."/>
            <person name="Kirby M.L."/>
            <person name="Tian Y."/>
            <person name="Flanagan M.E."/>
            <person name="Mu W."/>
            <person name="Waldbieser G.C."/>
        </authorList>
    </citation>
    <scope>NUCLEOTIDE SEQUENCE [LARGE SCALE GENOMIC DNA]</scope>
    <source>
        <strain evidence="3">SDA103</strain>
    </source>
</reference>
<feature type="region of interest" description="Disordered" evidence="2">
    <location>
        <begin position="73"/>
        <end position="104"/>
    </location>
</feature>
<evidence type="ECO:0000256" key="1">
    <source>
        <dbReference type="ARBA" id="ARBA00009447"/>
    </source>
</evidence>
<dbReference type="Proteomes" id="UP000221080">
    <property type="component" value="Chromosome 3"/>
</dbReference>
<dbReference type="InterPro" id="IPR010326">
    <property type="entry name" value="EXOC3/Sec6"/>
</dbReference>
<sequence length="741" mass="84538">MLLWYMWFHCTVSDGRVLFQYVSPKLIASKPKVQLGWCLEMAESKNAAEKSSSGSVTMKSLIRAFSFKTRIENEDGAADGTTSNTKPPSPDTQKSPTTEDGFRLTNWRRSFRRQSLREIFKSVSVHGATSSSVMEKETTNNCDFTHNILPPPLSVMEISNLIQMAALKEAYLNILSLQKEVQCEQEALGEGASPMKLALKEKDLNLLYNNLREKLTEIVHQSCAHPSCNKELLVQVAGIIQDKEKREGDVEGLGGWREVWRIAIQQGVKETLGKIHLNSHEQNVSCIGVHLELLGKKIVELLEMVKAEILNLYPPSFEVFETYASSCHEFVGEHLKVLLGKITELNDYNAILDFVINRYHSEMILSSPSLQPEMKEQKFLTLSGDLLGQIKKAYCDCLQETLHASLGNVIIAEQDEVWKKKVTPKRTKDGLFLTSDIYTEVCEMVNKYSENCTKIDENLEMMAVCKCMEALKHFPKRFEEGFLKRSHSLLGSDLLDCCLWAEYHVAYINSFSSLKEHMEGYRKKCPGQVEELVTEVDGLIDRLRQALLEQFRVEIEPYLGGLMTKNWLNTDADFNELFNRIETYSGYSKSMRHPAAQPFVNDVHYHVVKVYISELLKNKYSCKGKKNEDGAAKIDEQWTELKNLFCEMGSTLDWLHPLGYQVSKIIEQQNEKDIKNVLTPLVDNYPDISKKQLSAILYFRDSSLKFERSPAIQCFTELKRKIDNGKGEITGNHTFFSDIKT</sequence>
<dbReference type="GeneID" id="108263217"/>
<dbReference type="InterPro" id="IPR042532">
    <property type="entry name" value="EXOC3/Sec6_C"/>
</dbReference>
<dbReference type="GO" id="GO:0006887">
    <property type="term" value="P:exocytosis"/>
    <property type="evidence" value="ECO:0007669"/>
    <property type="project" value="InterPro"/>
</dbReference>
<dbReference type="Gene3D" id="1.10.357.70">
    <property type="entry name" value="Exocyst complex component Sec6, C-terminal domain"/>
    <property type="match status" value="1"/>
</dbReference>
<dbReference type="GO" id="GO:0000145">
    <property type="term" value="C:exocyst"/>
    <property type="evidence" value="ECO:0007669"/>
    <property type="project" value="InterPro"/>
</dbReference>
<evidence type="ECO:0000313" key="4">
    <source>
        <dbReference type="RefSeq" id="XP_047010165.2"/>
    </source>
</evidence>
<dbReference type="Pfam" id="PF06046">
    <property type="entry name" value="Sec6"/>
    <property type="match status" value="1"/>
</dbReference>
<evidence type="ECO:0000313" key="3">
    <source>
        <dbReference type="Proteomes" id="UP000221080"/>
    </source>
</evidence>
<dbReference type="PANTHER" id="PTHR21292:SF7">
    <property type="entry name" value="EXOCYST COMPLEX COMPONENT 3-LIKE 2"/>
    <property type="match status" value="1"/>
</dbReference>
<gene>
    <name evidence="4" type="primary">si:dkey-45k15.1</name>
</gene>
<proteinExistence type="inferred from homology"/>
<dbReference type="RefSeq" id="XP_047010165.2">
    <property type="nucleotide sequence ID" value="XM_047154209.2"/>
</dbReference>
<dbReference type="GO" id="GO:0051601">
    <property type="term" value="P:exocyst localization"/>
    <property type="evidence" value="ECO:0007669"/>
    <property type="project" value="TreeGrafter"/>
</dbReference>
<dbReference type="PANTHER" id="PTHR21292">
    <property type="entry name" value="EXOCYST COMPLEX COMPONENT SEC6-RELATED"/>
    <property type="match status" value="1"/>
</dbReference>
<reference evidence="4" key="2">
    <citation type="submission" date="2025-08" db="UniProtKB">
        <authorList>
            <consortium name="RefSeq"/>
        </authorList>
    </citation>
    <scope>IDENTIFICATION</scope>
    <source>
        <tissue evidence="4">Blood</tissue>
    </source>
</reference>
<protein>
    <submittedName>
        <fullName evidence="4">Exocyst complex component 3-like protein 4 isoform X1</fullName>
    </submittedName>
</protein>
<dbReference type="GO" id="GO:0000149">
    <property type="term" value="F:SNARE binding"/>
    <property type="evidence" value="ECO:0007669"/>
    <property type="project" value="TreeGrafter"/>
</dbReference>
<evidence type="ECO:0000256" key="2">
    <source>
        <dbReference type="SAM" id="MobiDB-lite"/>
    </source>
</evidence>
<keyword evidence="3" id="KW-1185">Reference proteome</keyword>
<dbReference type="OrthoDB" id="190098at2759"/>
<accession>A0A979EM93</accession>